<evidence type="ECO:0000256" key="1">
    <source>
        <dbReference type="ARBA" id="ARBA00004196"/>
    </source>
</evidence>
<evidence type="ECO:0000313" key="4">
    <source>
        <dbReference type="EMBL" id="GHG00443.1"/>
    </source>
</evidence>
<dbReference type="InterPro" id="IPR050465">
    <property type="entry name" value="UPF0194_transport"/>
</dbReference>
<gene>
    <name evidence="4" type="ORF">GCM10017161_31390</name>
</gene>
<evidence type="ECO:0000256" key="3">
    <source>
        <dbReference type="SAM" id="Coils"/>
    </source>
</evidence>
<dbReference type="Gene3D" id="1.10.287.470">
    <property type="entry name" value="Helix hairpin bin"/>
    <property type="match status" value="1"/>
</dbReference>
<dbReference type="AlphaFoldDB" id="A0A919BNK4"/>
<accession>A0A919BNK4</accession>
<dbReference type="GO" id="GO:0030313">
    <property type="term" value="C:cell envelope"/>
    <property type="evidence" value="ECO:0007669"/>
    <property type="project" value="UniProtKB-SubCell"/>
</dbReference>
<dbReference type="Gene3D" id="2.40.420.20">
    <property type="match status" value="1"/>
</dbReference>
<reference evidence="4" key="2">
    <citation type="submission" date="2020-09" db="EMBL/GenBank/DDBJ databases">
        <authorList>
            <person name="Sun Q."/>
            <person name="Kim S."/>
        </authorList>
    </citation>
    <scope>NUCLEOTIDE SEQUENCE</scope>
    <source>
        <strain evidence="4">KCTC 42731</strain>
    </source>
</reference>
<name>A0A919BNK4_9GAMM</name>
<dbReference type="Gene3D" id="2.40.30.170">
    <property type="match status" value="1"/>
</dbReference>
<keyword evidence="2 3" id="KW-0175">Coiled coil</keyword>
<dbReference type="PANTHER" id="PTHR32347:SF23">
    <property type="entry name" value="BLL5650 PROTEIN"/>
    <property type="match status" value="1"/>
</dbReference>
<dbReference type="Gene3D" id="2.40.50.100">
    <property type="match status" value="1"/>
</dbReference>
<dbReference type="EMBL" id="BNCK01000007">
    <property type="protein sequence ID" value="GHG00443.1"/>
    <property type="molecule type" value="Genomic_DNA"/>
</dbReference>
<organism evidence="4 5">
    <name type="scientific">Thalassotalea marina</name>
    <dbReference type="NCBI Taxonomy" id="1673741"/>
    <lineage>
        <taxon>Bacteria</taxon>
        <taxon>Pseudomonadati</taxon>
        <taxon>Pseudomonadota</taxon>
        <taxon>Gammaproteobacteria</taxon>
        <taxon>Alteromonadales</taxon>
        <taxon>Colwelliaceae</taxon>
        <taxon>Thalassotalea</taxon>
    </lineage>
</organism>
<sequence length="412" mass="45932">MEITLKKSRFNNKWFGAGVFITLLLFAGVAASTKTTKSIDINTLSFRQVKAGPLDIYTQAFGEFASAKERLLTAPAYGKVSEILVRPGAIVSPDTVILTLANPELEQQVSEAQGQLAQQKAQREAFKYEQQNERLNYQGRIADIKANIEKYDLELSVNQSLLTLGVASKIELQRATLNLKQEKKRLEFEQEKYAQFVEMQGFQLTQRDIIIEQQQKQVSMLEQRLANMHVTAGIQGTLQSLNVALGESINQGHSIAKVGSDKELIARLRLPQHLADQIDIHAPVIIDSQKGKVTAKIIRIESVVSNGAVMAEAEITGPLTSNARPSLAISAQVFVRHEQNASYIAQAPGLRPRSKQQLFVKNEQNILRQQEVMFGELTQQKLLITSGLKTNDQIVSSDMSEYKHYSTLELTQ</sequence>
<protein>
    <submittedName>
        <fullName evidence="4">RND transporter</fullName>
    </submittedName>
</protein>
<dbReference type="PANTHER" id="PTHR32347">
    <property type="entry name" value="EFFLUX SYSTEM COMPONENT YKNX-RELATED"/>
    <property type="match status" value="1"/>
</dbReference>
<comment type="caution">
    <text evidence="4">The sequence shown here is derived from an EMBL/GenBank/DDBJ whole genome shotgun (WGS) entry which is preliminary data.</text>
</comment>
<feature type="coiled-coil region" evidence="3">
    <location>
        <begin position="102"/>
        <end position="138"/>
    </location>
</feature>
<proteinExistence type="predicted"/>
<reference evidence="4" key="1">
    <citation type="journal article" date="2014" name="Int. J. Syst. Evol. Microbiol.">
        <title>Complete genome sequence of Corynebacterium casei LMG S-19264T (=DSM 44701T), isolated from a smear-ripened cheese.</title>
        <authorList>
            <consortium name="US DOE Joint Genome Institute (JGI-PGF)"/>
            <person name="Walter F."/>
            <person name="Albersmeier A."/>
            <person name="Kalinowski J."/>
            <person name="Ruckert C."/>
        </authorList>
    </citation>
    <scope>NUCLEOTIDE SEQUENCE</scope>
    <source>
        <strain evidence="4">KCTC 42731</strain>
    </source>
</reference>
<evidence type="ECO:0000256" key="2">
    <source>
        <dbReference type="ARBA" id="ARBA00023054"/>
    </source>
</evidence>
<comment type="subcellular location">
    <subcellularLocation>
        <location evidence="1">Cell envelope</location>
    </subcellularLocation>
</comment>
<dbReference type="Proteomes" id="UP000623842">
    <property type="component" value="Unassembled WGS sequence"/>
</dbReference>
<dbReference type="RefSeq" id="WP_189772531.1">
    <property type="nucleotide sequence ID" value="NZ_BNCK01000007.1"/>
</dbReference>
<evidence type="ECO:0000313" key="5">
    <source>
        <dbReference type="Proteomes" id="UP000623842"/>
    </source>
</evidence>
<feature type="coiled-coil region" evidence="3">
    <location>
        <begin position="169"/>
        <end position="231"/>
    </location>
</feature>
<keyword evidence="5" id="KW-1185">Reference proteome</keyword>